<reference evidence="5" key="1">
    <citation type="submission" date="2016-11" db="EMBL/GenBank/DDBJ databases">
        <authorList>
            <person name="Jaros S."/>
            <person name="Januszkiewicz K."/>
            <person name="Wedrychowicz H."/>
        </authorList>
    </citation>
    <scope>NUCLEOTIDE SEQUENCE [LARGE SCALE GENOMIC DNA]</scope>
    <source>
        <strain evidence="5">DSM 4029</strain>
    </source>
</reference>
<feature type="binding site" evidence="1">
    <location>
        <position position="162"/>
    </location>
    <ligand>
        <name>Mn(2+)</name>
        <dbReference type="ChEBI" id="CHEBI:29035"/>
        <label>2</label>
    </ligand>
</feature>
<accession>A0AAQ1MDA2</accession>
<dbReference type="Gene3D" id="3.40.630.10">
    <property type="entry name" value="Zn peptidases"/>
    <property type="match status" value="1"/>
</dbReference>
<evidence type="ECO:0000313" key="4">
    <source>
        <dbReference type="EMBL" id="SHG06881.1"/>
    </source>
</evidence>
<dbReference type="Gene3D" id="3.30.70.360">
    <property type="match status" value="1"/>
</dbReference>
<evidence type="ECO:0000313" key="6">
    <source>
        <dbReference type="Proteomes" id="UP000474718"/>
    </source>
</evidence>
<dbReference type="NCBIfam" id="TIGR01891">
    <property type="entry name" value="amidohydrolases"/>
    <property type="match status" value="1"/>
</dbReference>
<dbReference type="Pfam" id="PF07687">
    <property type="entry name" value="M20_dimer"/>
    <property type="match status" value="1"/>
</dbReference>
<comment type="caution">
    <text evidence="4">The sequence shown here is derived from an EMBL/GenBank/DDBJ whole genome shotgun (WGS) entry which is preliminary data.</text>
</comment>
<evidence type="ECO:0000256" key="1">
    <source>
        <dbReference type="PIRSR" id="PIRSR005962-1"/>
    </source>
</evidence>
<keyword evidence="1" id="KW-0479">Metal-binding</keyword>
<evidence type="ECO:0000313" key="3">
    <source>
        <dbReference type="EMBL" id="MZL68812.1"/>
    </source>
</evidence>
<dbReference type="RefSeq" id="WP_021660743.1">
    <property type="nucleotide sequence ID" value="NZ_FQVY01000002.1"/>
</dbReference>
<dbReference type="PANTHER" id="PTHR11014:SF63">
    <property type="entry name" value="METALLOPEPTIDASE, PUTATIVE (AFU_ORTHOLOGUE AFUA_6G09600)-RELATED"/>
    <property type="match status" value="1"/>
</dbReference>
<dbReference type="InterPro" id="IPR036264">
    <property type="entry name" value="Bact_exopeptidase_dim_dom"/>
</dbReference>
<keyword evidence="1" id="KW-0464">Manganese</keyword>
<feature type="binding site" evidence="1">
    <location>
        <position position="361"/>
    </location>
    <ligand>
        <name>Mn(2+)</name>
        <dbReference type="ChEBI" id="CHEBI:29035"/>
        <label>2</label>
    </ligand>
</feature>
<reference evidence="4" key="2">
    <citation type="submission" date="2016-11" db="EMBL/GenBank/DDBJ databases">
        <authorList>
            <person name="Varghese N."/>
            <person name="Submissions S."/>
        </authorList>
    </citation>
    <scope>NUCLEOTIDE SEQUENCE</scope>
    <source>
        <strain evidence="4">DSM 4029</strain>
    </source>
</reference>
<dbReference type="InterPro" id="IPR011650">
    <property type="entry name" value="Peptidase_M20_dimer"/>
</dbReference>
<feature type="binding site" evidence="1">
    <location>
        <position position="136"/>
    </location>
    <ligand>
        <name>Mn(2+)</name>
        <dbReference type="ChEBI" id="CHEBI:29035"/>
        <label>2</label>
    </ligand>
</feature>
<evidence type="ECO:0000313" key="5">
    <source>
        <dbReference type="Proteomes" id="UP000184089"/>
    </source>
</evidence>
<dbReference type="GO" id="GO:0016787">
    <property type="term" value="F:hydrolase activity"/>
    <property type="evidence" value="ECO:0007669"/>
    <property type="project" value="InterPro"/>
</dbReference>
<keyword evidence="6" id="KW-1185">Reference proteome</keyword>
<sequence length="389" mass="41929">MTIKELIAQNEDYIIEMRREFHMHPELSYQEERTSRRICEELEKMNIQYEVVGRRNVIGIINKNKAGKKIAIRADIDALPVCEEVDLPFKSQTPGVMHACGHDGHTAMLLGIAKSLNELKDELNGSVYLCFQVAEEVGGGAAEECVEYLQAHGGVDQAIGTHLMGQMPVGLIGIPDGAMMAGNTGFKIKVHGVGGHGSRPDLAVDPIRPACDILLKVQAIPVNRHDPFSTVVVSPCMINAGTKNNIIPNDAEIEGNLRFFKAGEDIEVIDLMRKIAENVAAAYGCTAEVERVIMAPLPVVNDKEAAAAGRALAAEQGLTVLPQGDPATGSDDYAAFVHAFKGFYCVVGAKSDLPGTSGNHHNANFAIDEASLKVGATFMGEYAYNFLTK</sequence>
<gene>
    <name evidence="3" type="ORF">GT747_03355</name>
    <name evidence="4" type="ORF">SAMN05444424_1352</name>
</gene>
<feature type="binding site" evidence="1">
    <location>
        <position position="102"/>
    </location>
    <ligand>
        <name>Mn(2+)</name>
        <dbReference type="ChEBI" id="CHEBI:29035"/>
        <label>2</label>
    </ligand>
</feature>
<organism evidence="4 5">
    <name type="scientific">Bittarella massiliensis</name>
    <name type="common">ex Durand et al. 2017</name>
    <dbReference type="NCBI Taxonomy" id="1720313"/>
    <lineage>
        <taxon>Bacteria</taxon>
        <taxon>Bacillati</taxon>
        <taxon>Bacillota</taxon>
        <taxon>Clostridia</taxon>
        <taxon>Eubacteriales</taxon>
        <taxon>Oscillospiraceae</taxon>
        <taxon>Bittarella (ex Durand et al. 2017)</taxon>
    </lineage>
</organism>
<reference evidence="3 6" key="3">
    <citation type="journal article" date="2019" name="Nat. Med.">
        <title>A library of human gut bacterial isolates paired with longitudinal multiomics data enables mechanistic microbiome research.</title>
        <authorList>
            <person name="Poyet M."/>
            <person name="Groussin M."/>
            <person name="Gibbons S.M."/>
            <person name="Avila-Pacheco J."/>
            <person name="Jiang X."/>
            <person name="Kearney S.M."/>
            <person name="Perrotta A.R."/>
            <person name="Berdy B."/>
            <person name="Zhao S."/>
            <person name="Lieberman T.D."/>
            <person name="Swanson P.K."/>
            <person name="Smith M."/>
            <person name="Roesemann S."/>
            <person name="Alexander J.E."/>
            <person name="Rich S.A."/>
            <person name="Livny J."/>
            <person name="Vlamakis H."/>
            <person name="Clish C."/>
            <person name="Bullock K."/>
            <person name="Deik A."/>
            <person name="Scott J."/>
            <person name="Pierce K.A."/>
            <person name="Xavier R.J."/>
            <person name="Alm E.J."/>
        </authorList>
    </citation>
    <scope>NUCLEOTIDE SEQUENCE [LARGE SCALE GENOMIC DNA]</scope>
    <source>
        <strain evidence="3 6">BIOML-A2</strain>
    </source>
</reference>
<dbReference type="Pfam" id="PF01546">
    <property type="entry name" value="Peptidase_M20"/>
    <property type="match status" value="1"/>
</dbReference>
<dbReference type="Proteomes" id="UP000184089">
    <property type="component" value="Unassembled WGS sequence"/>
</dbReference>
<dbReference type="GO" id="GO:0046872">
    <property type="term" value="F:metal ion binding"/>
    <property type="evidence" value="ECO:0007669"/>
    <property type="project" value="UniProtKB-KW"/>
</dbReference>
<feature type="domain" description="Peptidase M20 dimerisation" evidence="2">
    <location>
        <begin position="182"/>
        <end position="282"/>
    </location>
</feature>
<evidence type="ECO:0000259" key="2">
    <source>
        <dbReference type="Pfam" id="PF07687"/>
    </source>
</evidence>
<dbReference type="EMBL" id="WWVX01000002">
    <property type="protein sequence ID" value="MZL68812.1"/>
    <property type="molecule type" value="Genomic_DNA"/>
</dbReference>
<dbReference type="InterPro" id="IPR002933">
    <property type="entry name" value="Peptidase_M20"/>
</dbReference>
<proteinExistence type="predicted"/>
<dbReference type="SUPFAM" id="SSF55031">
    <property type="entry name" value="Bacterial exopeptidase dimerisation domain"/>
    <property type="match status" value="1"/>
</dbReference>
<dbReference type="AlphaFoldDB" id="A0AAQ1MDA2"/>
<feature type="binding site" evidence="1">
    <location>
        <position position="100"/>
    </location>
    <ligand>
        <name>Mn(2+)</name>
        <dbReference type="ChEBI" id="CHEBI:29035"/>
        <label>2</label>
    </ligand>
</feature>
<dbReference type="Proteomes" id="UP000474718">
    <property type="component" value="Unassembled WGS sequence"/>
</dbReference>
<dbReference type="SUPFAM" id="SSF53187">
    <property type="entry name" value="Zn-dependent exopeptidases"/>
    <property type="match status" value="1"/>
</dbReference>
<dbReference type="PANTHER" id="PTHR11014">
    <property type="entry name" value="PEPTIDASE M20 FAMILY MEMBER"/>
    <property type="match status" value="1"/>
</dbReference>
<dbReference type="InterPro" id="IPR017439">
    <property type="entry name" value="Amidohydrolase"/>
</dbReference>
<comment type="cofactor">
    <cofactor evidence="1">
        <name>Mn(2+)</name>
        <dbReference type="ChEBI" id="CHEBI:29035"/>
    </cofactor>
    <text evidence="1">The Mn(2+) ion enhances activity.</text>
</comment>
<protein>
    <submittedName>
        <fullName evidence="4">Amidohydrolase</fullName>
    </submittedName>
</protein>
<name>A0AAQ1MDA2_9FIRM</name>
<dbReference type="PIRSF" id="PIRSF005962">
    <property type="entry name" value="Pept_M20D_amidohydro"/>
    <property type="match status" value="1"/>
</dbReference>
<dbReference type="EMBL" id="FQVY01000002">
    <property type="protein sequence ID" value="SHG06881.1"/>
    <property type="molecule type" value="Genomic_DNA"/>
</dbReference>